<dbReference type="Gene3D" id="3.50.30.50">
    <property type="entry name" value="Putative cyclase"/>
    <property type="match status" value="1"/>
</dbReference>
<name>A0A923LX07_9FIRM</name>
<dbReference type="Pfam" id="PF04199">
    <property type="entry name" value="Cyclase"/>
    <property type="match status" value="1"/>
</dbReference>
<comment type="caution">
    <text evidence="1">The sequence shown here is derived from an EMBL/GenBank/DDBJ whole genome shotgun (WGS) entry which is preliminary data.</text>
</comment>
<dbReference type="RefSeq" id="WP_054326347.1">
    <property type="nucleotide sequence ID" value="NZ_JACOPL010000006.1"/>
</dbReference>
<dbReference type="InterPro" id="IPR037175">
    <property type="entry name" value="KFase_sf"/>
</dbReference>
<dbReference type="SUPFAM" id="SSF102198">
    <property type="entry name" value="Putative cyclase"/>
    <property type="match status" value="1"/>
</dbReference>
<accession>A0A923LX07</accession>
<organism evidence="1 2">
    <name type="scientific">Agathobaculum faecis</name>
    <dbReference type="NCBI Taxonomy" id="2763013"/>
    <lineage>
        <taxon>Bacteria</taxon>
        <taxon>Bacillati</taxon>
        <taxon>Bacillota</taxon>
        <taxon>Clostridia</taxon>
        <taxon>Eubacteriales</taxon>
        <taxon>Butyricicoccaceae</taxon>
        <taxon>Agathobaculum</taxon>
    </lineage>
</organism>
<protein>
    <submittedName>
        <fullName evidence="1">Cyclase family protein</fullName>
    </submittedName>
</protein>
<proteinExistence type="predicted"/>
<dbReference type="InterPro" id="IPR007325">
    <property type="entry name" value="KFase/CYL"/>
</dbReference>
<sequence>MSDILYTIREAVSACNVVDLSPVLENDIPRWPTHPPLVIHPTVTHAHDGYYCQTMFLGEHTGAHVDAPAHQVSAMMESTIETYPPDYLCGVAVTYPLYQLDAKPGQRITADQILSLEAKMGTAAGEDEIVLLDFHWFRYWSAGADWKYYAKNEPGLSEDAVRLFAERRVRAVGSDTIACDTPVIAGEEMESYGHHMHWLPNHILIMEELQNLDKLPVRSYFIAVPLKIRNGSGSPIRPFAFVPRN</sequence>
<dbReference type="GO" id="GO:0004061">
    <property type="term" value="F:arylformamidase activity"/>
    <property type="evidence" value="ECO:0007669"/>
    <property type="project" value="InterPro"/>
</dbReference>
<dbReference type="Proteomes" id="UP000606499">
    <property type="component" value="Unassembled WGS sequence"/>
</dbReference>
<reference evidence="1" key="1">
    <citation type="submission" date="2020-08" db="EMBL/GenBank/DDBJ databases">
        <title>Genome public.</title>
        <authorList>
            <person name="Liu C."/>
            <person name="Sun Q."/>
        </authorList>
    </citation>
    <scope>NUCLEOTIDE SEQUENCE</scope>
    <source>
        <strain evidence="1">NSJ-28</strain>
    </source>
</reference>
<dbReference type="AlphaFoldDB" id="A0A923LX07"/>
<dbReference type="GO" id="GO:0019441">
    <property type="term" value="P:L-tryptophan catabolic process to kynurenine"/>
    <property type="evidence" value="ECO:0007669"/>
    <property type="project" value="InterPro"/>
</dbReference>
<keyword evidence="2" id="KW-1185">Reference proteome</keyword>
<evidence type="ECO:0000313" key="1">
    <source>
        <dbReference type="EMBL" id="MBC5725452.1"/>
    </source>
</evidence>
<dbReference type="PANTHER" id="PTHR31118:SF12">
    <property type="entry name" value="CYCLASE-LIKE PROTEIN 2"/>
    <property type="match status" value="1"/>
</dbReference>
<dbReference type="PANTHER" id="PTHR31118">
    <property type="entry name" value="CYCLASE-LIKE PROTEIN 2"/>
    <property type="match status" value="1"/>
</dbReference>
<evidence type="ECO:0000313" key="2">
    <source>
        <dbReference type="Proteomes" id="UP000606499"/>
    </source>
</evidence>
<dbReference type="EMBL" id="JACOPL010000006">
    <property type="protein sequence ID" value="MBC5725452.1"/>
    <property type="molecule type" value="Genomic_DNA"/>
</dbReference>
<gene>
    <name evidence="1" type="ORF">H8S45_08260</name>
</gene>